<dbReference type="GO" id="GO:0050661">
    <property type="term" value="F:NADP binding"/>
    <property type="evidence" value="ECO:0007669"/>
    <property type="project" value="InterPro"/>
</dbReference>
<evidence type="ECO:0000256" key="1">
    <source>
        <dbReference type="ARBA" id="ARBA00009183"/>
    </source>
</evidence>
<sequence>MSEQKKRLAIIGGGPGGLAAARVFLANAGDEFTIDLFTNDVNVGGIWYFPHGEDRPERVMYDHLETNLPKHVMQFKDVPFEPHWYRYPRRHEVWVYLKRYYNQFIRDDERVKVHLSSEVVNVSYNSWGENWIVKVVDHAHEDAGSNYIYDYVIVATGHFSTPRIPEGIAGLDEWFEKGDAFHSRKFYDCEFAKGKRVVVVGDGSSGQDIVNQCASVAAHVYQSVASEEAKGEKRYYDGDANIDVVSRIASVDHTNKTVTLVDGTVLDNIDKLVYATGYKYDLQLLDVKLRNELLPETVNVDSDKKEHWDAHKHEHGHDHAHEHGHDHEHEHGHEHNHDHGHEHNHEHSHAKDADPNRLGAEFEYEDTGCCGDAHGGRGHEDNPNEEVIMSETSGSKVHHLWEQIFYTKAPSLAFSLLPQLVVPFPLAELQASLMVKVFTGKLAVPEESSSHYDQLPSGHAIPADEEIGYYRELQSILDKTPGYEADAFKPVQWDDELAAERAQVAAGKFERNIQLHKNTLAARAEGKQYELIQFPNGTPEKGTEAAYP</sequence>
<dbReference type="EMBL" id="BTGD01000002">
    <property type="protein sequence ID" value="GMM54374.1"/>
    <property type="molecule type" value="Genomic_DNA"/>
</dbReference>
<dbReference type="AlphaFoldDB" id="A0AAV5RRZ0"/>
<dbReference type="InterPro" id="IPR050346">
    <property type="entry name" value="FMO-like"/>
</dbReference>
<name>A0AAV5RRZ0_MAUHU</name>
<gene>
    <name evidence="7" type="ORF">DAKH74_009900</name>
</gene>
<keyword evidence="4" id="KW-0521">NADP</keyword>
<evidence type="ECO:0000256" key="4">
    <source>
        <dbReference type="ARBA" id="ARBA00022857"/>
    </source>
</evidence>
<evidence type="ECO:0000313" key="7">
    <source>
        <dbReference type="EMBL" id="GMM54374.1"/>
    </source>
</evidence>
<proteinExistence type="inferred from homology"/>
<dbReference type="InterPro" id="IPR000960">
    <property type="entry name" value="Flavin_mOase"/>
</dbReference>
<evidence type="ECO:0000313" key="8">
    <source>
        <dbReference type="Proteomes" id="UP001377567"/>
    </source>
</evidence>
<dbReference type="SUPFAM" id="SSF51905">
    <property type="entry name" value="FAD/NAD(P)-binding domain"/>
    <property type="match status" value="1"/>
</dbReference>
<keyword evidence="3" id="KW-0274">FAD</keyword>
<comment type="caution">
    <text evidence="7">The sequence shown here is derived from an EMBL/GenBank/DDBJ whole genome shotgun (WGS) entry which is preliminary data.</text>
</comment>
<accession>A0AAV5RRZ0</accession>
<keyword evidence="8" id="KW-1185">Reference proteome</keyword>
<reference evidence="7 8" key="1">
    <citation type="journal article" date="2023" name="Elife">
        <title>Identification of key yeast species and microbe-microbe interactions impacting larval growth of Drosophila in the wild.</title>
        <authorList>
            <person name="Mure A."/>
            <person name="Sugiura Y."/>
            <person name="Maeda R."/>
            <person name="Honda K."/>
            <person name="Sakurai N."/>
            <person name="Takahashi Y."/>
            <person name="Watada M."/>
            <person name="Katoh T."/>
            <person name="Gotoh A."/>
            <person name="Gotoh Y."/>
            <person name="Taniguchi I."/>
            <person name="Nakamura K."/>
            <person name="Hayashi T."/>
            <person name="Katayama T."/>
            <person name="Uemura T."/>
            <person name="Hattori Y."/>
        </authorList>
    </citation>
    <scope>NUCLEOTIDE SEQUENCE [LARGE SCALE GENOMIC DNA]</scope>
    <source>
        <strain evidence="7 8">KH-74</strain>
    </source>
</reference>
<dbReference type="GO" id="GO:0050660">
    <property type="term" value="F:flavin adenine dinucleotide binding"/>
    <property type="evidence" value="ECO:0007669"/>
    <property type="project" value="InterPro"/>
</dbReference>
<dbReference type="InterPro" id="IPR036188">
    <property type="entry name" value="FAD/NAD-bd_sf"/>
</dbReference>
<protein>
    <submittedName>
        <fullName evidence="7">N,N-dimethylaniline monooxygenase</fullName>
    </submittedName>
</protein>
<dbReference type="PRINTS" id="PR00370">
    <property type="entry name" value="FMOXYGENASE"/>
</dbReference>
<dbReference type="Pfam" id="PF00743">
    <property type="entry name" value="FMO-like"/>
    <property type="match status" value="1"/>
</dbReference>
<evidence type="ECO:0000256" key="5">
    <source>
        <dbReference type="ARBA" id="ARBA00023002"/>
    </source>
</evidence>
<organism evidence="7 8">
    <name type="scientific">Maudiozyma humilis</name>
    <name type="common">Sour dough yeast</name>
    <name type="synonym">Kazachstania humilis</name>
    <dbReference type="NCBI Taxonomy" id="51915"/>
    <lineage>
        <taxon>Eukaryota</taxon>
        <taxon>Fungi</taxon>
        <taxon>Dikarya</taxon>
        <taxon>Ascomycota</taxon>
        <taxon>Saccharomycotina</taxon>
        <taxon>Saccharomycetes</taxon>
        <taxon>Saccharomycetales</taxon>
        <taxon>Saccharomycetaceae</taxon>
        <taxon>Maudiozyma</taxon>
    </lineage>
</organism>
<comment type="similarity">
    <text evidence="1">Belongs to the FMO family.</text>
</comment>
<dbReference type="InterPro" id="IPR020946">
    <property type="entry name" value="Flavin_mOase-like"/>
</dbReference>
<evidence type="ECO:0000256" key="3">
    <source>
        <dbReference type="ARBA" id="ARBA00022827"/>
    </source>
</evidence>
<evidence type="ECO:0000256" key="6">
    <source>
        <dbReference type="SAM" id="MobiDB-lite"/>
    </source>
</evidence>
<feature type="region of interest" description="Disordered" evidence="6">
    <location>
        <begin position="303"/>
        <end position="354"/>
    </location>
</feature>
<dbReference type="Gene3D" id="3.50.50.60">
    <property type="entry name" value="FAD/NAD(P)-binding domain"/>
    <property type="match status" value="3"/>
</dbReference>
<dbReference type="PIRSF" id="PIRSF000332">
    <property type="entry name" value="FMO"/>
    <property type="match status" value="1"/>
</dbReference>
<dbReference type="GO" id="GO:0004499">
    <property type="term" value="F:N,N-dimethylaniline monooxygenase activity"/>
    <property type="evidence" value="ECO:0007669"/>
    <property type="project" value="InterPro"/>
</dbReference>
<keyword evidence="7" id="KW-0503">Monooxygenase</keyword>
<dbReference type="PANTHER" id="PTHR23023">
    <property type="entry name" value="DIMETHYLANILINE MONOOXYGENASE"/>
    <property type="match status" value="1"/>
</dbReference>
<evidence type="ECO:0000256" key="2">
    <source>
        <dbReference type="ARBA" id="ARBA00022630"/>
    </source>
</evidence>
<dbReference type="Proteomes" id="UP001377567">
    <property type="component" value="Unassembled WGS sequence"/>
</dbReference>
<keyword evidence="5" id="KW-0560">Oxidoreductase</keyword>
<keyword evidence="2" id="KW-0285">Flavoprotein</keyword>